<dbReference type="EMBL" id="JAHXZJ010001864">
    <property type="protein sequence ID" value="KAH0549582.1"/>
    <property type="molecule type" value="Genomic_DNA"/>
</dbReference>
<name>A0AAV7IET0_COTGL</name>
<dbReference type="InterPro" id="IPR018379">
    <property type="entry name" value="BEN_domain"/>
</dbReference>
<reference evidence="3 4" key="1">
    <citation type="journal article" date="2021" name="J. Hered.">
        <title>A chromosome-level genome assembly of the parasitoid wasp, Cotesia glomerata (Hymenoptera: Braconidae).</title>
        <authorList>
            <person name="Pinto B.J."/>
            <person name="Weis J.J."/>
            <person name="Gamble T."/>
            <person name="Ode P.J."/>
            <person name="Paul R."/>
            <person name="Zaspel J.M."/>
        </authorList>
    </citation>
    <scope>NUCLEOTIDE SEQUENCE [LARGE SCALE GENOMIC DNA]</scope>
    <source>
        <strain evidence="3">CgM1</strain>
    </source>
</reference>
<dbReference type="GO" id="GO:0003677">
    <property type="term" value="F:DNA binding"/>
    <property type="evidence" value="ECO:0007669"/>
    <property type="project" value="InterPro"/>
</dbReference>
<proteinExistence type="predicted"/>
<evidence type="ECO:0000313" key="4">
    <source>
        <dbReference type="Proteomes" id="UP000826195"/>
    </source>
</evidence>
<evidence type="ECO:0000256" key="1">
    <source>
        <dbReference type="SAM" id="MobiDB-lite"/>
    </source>
</evidence>
<evidence type="ECO:0000313" key="3">
    <source>
        <dbReference type="EMBL" id="KAH0549582.1"/>
    </source>
</evidence>
<accession>A0AAV7IET0</accession>
<feature type="region of interest" description="Disordered" evidence="1">
    <location>
        <begin position="101"/>
        <end position="156"/>
    </location>
</feature>
<organism evidence="3 4">
    <name type="scientific">Cotesia glomerata</name>
    <name type="common">Lepidopteran parasitic wasp</name>
    <name type="synonym">Apanteles glomeratus</name>
    <dbReference type="NCBI Taxonomy" id="32391"/>
    <lineage>
        <taxon>Eukaryota</taxon>
        <taxon>Metazoa</taxon>
        <taxon>Ecdysozoa</taxon>
        <taxon>Arthropoda</taxon>
        <taxon>Hexapoda</taxon>
        <taxon>Insecta</taxon>
        <taxon>Pterygota</taxon>
        <taxon>Neoptera</taxon>
        <taxon>Endopterygota</taxon>
        <taxon>Hymenoptera</taxon>
        <taxon>Apocrita</taxon>
        <taxon>Ichneumonoidea</taxon>
        <taxon>Braconidae</taxon>
        <taxon>Microgastrinae</taxon>
        <taxon>Cotesia</taxon>
    </lineage>
</organism>
<sequence length="248" mass="27553">MPLGGWKCYHAMVIDISKSIETLEKKLNALEGVKSPGPSVKPVEVINDSSSDNDIKEIEKEKDGEVDSTKKKLRFSITGDEKDSNDVVVLSITEDLNNPTLISKAEHGHSSKDNLMSEESQRNKRPVISPYTCDTDQKKQKLKQSKSPKLKELGHQGSGVWISREQWNDAKSKPSFAAMTASLLASVFPKEILLKSNYKGGASKNTEKKEVKYDALDDNLLRLIKEAVQERYNDLKNGPFGTAVNNTC</sequence>
<gene>
    <name evidence="3" type="ORF">KQX54_010562</name>
</gene>
<feature type="region of interest" description="Disordered" evidence="1">
    <location>
        <begin position="32"/>
        <end position="68"/>
    </location>
</feature>
<keyword evidence="4" id="KW-1185">Reference proteome</keyword>
<feature type="compositionally biased region" description="Basic and acidic residues" evidence="1">
    <location>
        <begin position="53"/>
        <end position="68"/>
    </location>
</feature>
<dbReference type="Proteomes" id="UP000826195">
    <property type="component" value="Unassembled WGS sequence"/>
</dbReference>
<comment type="caution">
    <text evidence="3">The sequence shown here is derived from an EMBL/GenBank/DDBJ whole genome shotgun (WGS) entry which is preliminary data.</text>
</comment>
<evidence type="ECO:0000259" key="2">
    <source>
        <dbReference type="PROSITE" id="PS51457"/>
    </source>
</evidence>
<dbReference type="PROSITE" id="PS51457">
    <property type="entry name" value="BEN"/>
    <property type="match status" value="1"/>
</dbReference>
<feature type="domain" description="BEN" evidence="2">
    <location>
        <begin position="157"/>
        <end position="248"/>
    </location>
</feature>
<dbReference type="Gene3D" id="1.10.10.2590">
    <property type="entry name" value="BEN domain"/>
    <property type="match status" value="1"/>
</dbReference>
<dbReference type="AlphaFoldDB" id="A0AAV7IET0"/>
<protein>
    <recommendedName>
        <fullName evidence="2">BEN domain-containing protein</fullName>
    </recommendedName>
</protein>